<dbReference type="Proteomes" id="UP001501710">
    <property type="component" value="Unassembled WGS sequence"/>
</dbReference>
<evidence type="ECO:0000256" key="1">
    <source>
        <dbReference type="SAM" id="MobiDB-lite"/>
    </source>
</evidence>
<feature type="region of interest" description="Disordered" evidence="1">
    <location>
        <begin position="138"/>
        <end position="158"/>
    </location>
</feature>
<proteinExistence type="predicted"/>
<dbReference type="RefSeq" id="WP_344896929.1">
    <property type="nucleotide sequence ID" value="NZ_BAABAS010000006.1"/>
</dbReference>
<accession>A0ABP8C2H5</accession>
<protein>
    <submittedName>
        <fullName evidence="2">Uncharacterized protein</fullName>
    </submittedName>
</protein>
<name>A0ABP8C2H5_9ACTN</name>
<gene>
    <name evidence="2" type="ORF">GCM10022254_32500</name>
</gene>
<evidence type="ECO:0000313" key="2">
    <source>
        <dbReference type="EMBL" id="GAA4232491.1"/>
    </source>
</evidence>
<reference evidence="3" key="1">
    <citation type="journal article" date="2019" name="Int. J. Syst. Evol. Microbiol.">
        <title>The Global Catalogue of Microorganisms (GCM) 10K type strain sequencing project: providing services to taxonomists for standard genome sequencing and annotation.</title>
        <authorList>
            <consortium name="The Broad Institute Genomics Platform"/>
            <consortium name="The Broad Institute Genome Sequencing Center for Infectious Disease"/>
            <person name="Wu L."/>
            <person name="Ma J."/>
        </authorList>
    </citation>
    <scope>NUCLEOTIDE SEQUENCE [LARGE SCALE GENOMIC DNA]</scope>
    <source>
        <strain evidence="3">JCM 17440</strain>
    </source>
</reference>
<dbReference type="EMBL" id="BAABAS010000006">
    <property type="protein sequence ID" value="GAA4232491.1"/>
    <property type="molecule type" value="Genomic_DNA"/>
</dbReference>
<sequence>MTMGNPVPHAELIFDYSVDTDLAAGLEAEFRRIGFATERRTRHAHRGPDEITWLMLAALPLHAFLSSISSEVAGDLYAKAKTLATAGKKGAGSNGRVPLILQDAESGLKVILEADLPPEAISQLIGLELGAHETGPLRYDRAGQRWRPEPDEPDEPEH</sequence>
<feature type="compositionally biased region" description="Basic and acidic residues" evidence="1">
    <location>
        <begin position="138"/>
        <end position="150"/>
    </location>
</feature>
<comment type="caution">
    <text evidence="2">The sequence shown here is derived from an EMBL/GenBank/DDBJ whole genome shotgun (WGS) entry which is preliminary data.</text>
</comment>
<evidence type="ECO:0000313" key="3">
    <source>
        <dbReference type="Proteomes" id="UP001501710"/>
    </source>
</evidence>
<organism evidence="2 3">
    <name type="scientific">Actinomadura meridiana</name>
    <dbReference type="NCBI Taxonomy" id="559626"/>
    <lineage>
        <taxon>Bacteria</taxon>
        <taxon>Bacillati</taxon>
        <taxon>Actinomycetota</taxon>
        <taxon>Actinomycetes</taxon>
        <taxon>Streptosporangiales</taxon>
        <taxon>Thermomonosporaceae</taxon>
        <taxon>Actinomadura</taxon>
    </lineage>
</organism>
<keyword evidence="3" id="KW-1185">Reference proteome</keyword>